<dbReference type="InterPro" id="IPR004358">
    <property type="entry name" value="Sig_transdc_His_kin-like_C"/>
</dbReference>
<dbReference type="InterPro" id="IPR010808">
    <property type="entry name" value="CheA_P2-bd"/>
</dbReference>
<dbReference type="InterPro" id="IPR002545">
    <property type="entry name" value="CheW-lke_dom"/>
</dbReference>
<dbReference type="InterPro" id="IPR003594">
    <property type="entry name" value="HATPase_dom"/>
</dbReference>
<evidence type="ECO:0000256" key="2">
    <source>
        <dbReference type="ARBA" id="ARBA00004496"/>
    </source>
</evidence>
<evidence type="ECO:0000256" key="12">
    <source>
        <dbReference type="ARBA" id="ARBA00023012"/>
    </source>
</evidence>
<keyword evidence="12" id="KW-0902">Two-component regulatory system</keyword>
<evidence type="ECO:0000256" key="11">
    <source>
        <dbReference type="ARBA" id="ARBA00022840"/>
    </source>
</evidence>
<dbReference type="InterPro" id="IPR036061">
    <property type="entry name" value="CheW-like_dom_sf"/>
</dbReference>
<dbReference type="GO" id="GO:0005737">
    <property type="term" value="C:cytoplasm"/>
    <property type="evidence" value="ECO:0007669"/>
    <property type="project" value="UniProtKB-SubCell"/>
</dbReference>
<feature type="compositionally biased region" description="Low complexity" evidence="15">
    <location>
        <begin position="290"/>
        <end position="303"/>
    </location>
</feature>
<evidence type="ECO:0000259" key="16">
    <source>
        <dbReference type="PROSITE" id="PS50109"/>
    </source>
</evidence>
<dbReference type="PRINTS" id="PR00344">
    <property type="entry name" value="BCTRLSENSOR"/>
</dbReference>
<dbReference type="Gene3D" id="3.30.565.10">
    <property type="entry name" value="Histidine kinase-like ATPase, C-terminal domain"/>
    <property type="match status" value="1"/>
</dbReference>
<comment type="function">
    <text evidence="13">Involved in the transmission of sensory signals from the chemoreceptors to the flagellar motors. CheA is autophosphorylated; it can transfer its phosphate group to either CheB or CheY.</text>
</comment>
<dbReference type="CDD" id="cd00088">
    <property type="entry name" value="HPT"/>
    <property type="match status" value="1"/>
</dbReference>
<keyword evidence="7 14" id="KW-0597">Phosphoprotein</keyword>
<evidence type="ECO:0000259" key="18">
    <source>
        <dbReference type="PROSITE" id="PS50894"/>
    </source>
</evidence>
<evidence type="ECO:0000256" key="15">
    <source>
        <dbReference type="SAM" id="MobiDB-lite"/>
    </source>
</evidence>
<dbReference type="Gene3D" id="1.20.120.160">
    <property type="entry name" value="HPT domain"/>
    <property type="match status" value="1"/>
</dbReference>
<evidence type="ECO:0000256" key="10">
    <source>
        <dbReference type="ARBA" id="ARBA00022777"/>
    </source>
</evidence>
<keyword evidence="11" id="KW-0067">ATP-binding</keyword>
<keyword evidence="20" id="KW-1185">Reference proteome</keyword>
<gene>
    <name evidence="19" type="ORF">SAMN05192551_106164</name>
</gene>
<dbReference type="InterPro" id="IPR035891">
    <property type="entry name" value="CheY-binding_CheA"/>
</dbReference>
<keyword evidence="10 19" id="KW-0418">Kinase</keyword>
<evidence type="ECO:0000259" key="17">
    <source>
        <dbReference type="PROSITE" id="PS50851"/>
    </source>
</evidence>
<reference evidence="20" key="1">
    <citation type="submission" date="2016-10" db="EMBL/GenBank/DDBJ databases">
        <authorList>
            <person name="Varghese N."/>
            <person name="Submissions S."/>
        </authorList>
    </citation>
    <scope>NUCLEOTIDE SEQUENCE [LARGE SCALE GENOMIC DNA]</scope>
    <source>
        <strain evidence="20">Z-7934</strain>
    </source>
</reference>
<dbReference type="InterPro" id="IPR036097">
    <property type="entry name" value="HisK_dim/P_sf"/>
</dbReference>
<dbReference type="GO" id="GO:0006935">
    <property type="term" value="P:chemotaxis"/>
    <property type="evidence" value="ECO:0007669"/>
    <property type="project" value="UniProtKB-KW"/>
</dbReference>
<feature type="domain" description="CheW-like" evidence="17">
    <location>
        <begin position="559"/>
        <end position="698"/>
    </location>
</feature>
<feature type="region of interest" description="Disordered" evidence="15">
    <location>
        <begin position="275"/>
        <end position="303"/>
    </location>
</feature>
<dbReference type="Pfam" id="PF01584">
    <property type="entry name" value="CheW"/>
    <property type="match status" value="1"/>
</dbReference>
<proteinExistence type="predicted"/>
<dbReference type="Pfam" id="PF01627">
    <property type="entry name" value="Hpt"/>
    <property type="match status" value="1"/>
</dbReference>
<dbReference type="FunFam" id="3.30.565.10:FF:000016">
    <property type="entry name" value="Chemotaxis protein CheA, putative"/>
    <property type="match status" value="1"/>
</dbReference>
<evidence type="ECO:0000256" key="4">
    <source>
        <dbReference type="ARBA" id="ARBA00021495"/>
    </source>
</evidence>
<dbReference type="Gene3D" id="2.30.30.40">
    <property type="entry name" value="SH3 Domains"/>
    <property type="match status" value="1"/>
</dbReference>
<dbReference type="InterPro" id="IPR051315">
    <property type="entry name" value="Bact_Chemotaxis_CheA"/>
</dbReference>
<evidence type="ECO:0000256" key="6">
    <source>
        <dbReference type="ARBA" id="ARBA00022500"/>
    </source>
</evidence>
<keyword evidence="5" id="KW-0963">Cytoplasm</keyword>
<dbReference type="PANTHER" id="PTHR43395:SF10">
    <property type="entry name" value="CHEMOTAXIS PROTEIN CHEA"/>
    <property type="match status" value="1"/>
</dbReference>
<dbReference type="SUPFAM" id="SSF55874">
    <property type="entry name" value="ATPase domain of HSP90 chaperone/DNA topoisomerase II/histidine kinase"/>
    <property type="match status" value="1"/>
</dbReference>
<evidence type="ECO:0000256" key="5">
    <source>
        <dbReference type="ARBA" id="ARBA00022490"/>
    </source>
</evidence>
<feature type="domain" description="Histidine kinase" evidence="16">
    <location>
        <begin position="352"/>
        <end position="557"/>
    </location>
</feature>
<dbReference type="PROSITE" id="PS50109">
    <property type="entry name" value="HIS_KIN"/>
    <property type="match status" value="1"/>
</dbReference>
<dbReference type="Pfam" id="PF07194">
    <property type="entry name" value="P2"/>
    <property type="match status" value="1"/>
</dbReference>
<dbReference type="SMART" id="SM00073">
    <property type="entry name" value="HPT"/>
    <property type="match status" value="1"/>
</dbReference>
<dbReference type="Gene3D" id="1.10.287.560">
    <property type="entry name" value="Histidine kinase CheA-like, homodimeric domain"/>
    <property type="match status" value="1"/>
</dbReference>
<evidence type="ECO:0000256" key="14">
    <source>
        <dbReference type="PROSITE-ProRule" id="PRU00110"/>
    </source>
</evidence>
<dbReference type="STRING" id="69895.SAMN05192551_106164"/>
<dbReference type="SUPFAM" id="SSF47384">
    <property type="entry name" value="Homodimeric domain of signal transducing histidine kinase"/>
    <property type="match status" value="1"/>
</dbReference>
<dbReference type="Gene3D" id="3.30.70.1110">
    <property type="entry name" value="Histidine kinase CheA-like, P2 response regulator-binding domain"/>
    <property type="match status" value="1"/>
</dbReference>
<sequence length="708" mass="80650">MMADRPMEPMLEMYLFENRQLLEQLEEILLTSEENANMTKENIDEIFRIMHTIKGSSSMMMFTGLATLAHRIEDLFFYIREQKPEAIDYTSLCNLIFRAQDFMCQEMDMLESGKEAEEDPTNLLEEIEVYIAQLSGTEDQSNLEVKSRDKEEQEIQYYIRQDQTTTGNIKYYELKIHFQDDSQMENVRAFTLIHSLREICSEVVHFPSELFEDEKASEKIVENGFWVLIISELEESRMQEHLQETLFVNAIHLTEIEYEEYQKQRQEMVAMEGRENQEEKNLVAEEKEISSSNEEASEIQESIRSQKQSMITVNINKLDKLMDLVGEIVITESMVIKNPDLEGLELDNFQKSARQLRKLTDDLQDVVMSIRMLPIGPTFQKMKRLVRDMAQKIGKEVELILTGEETEVDKNIIDHLSDPLMHLIRNAVDHGIETPEERIEQGKQEKGSIRLEATTSGGDVVISIIDDGRGLDSEKLIEKAKRKNLLLKPAEEMSDEEAFQLILAPGFSIKEDVSEFSGRGVGMDVVKNNIENVGGSISIDSKKGIGTSIYLKIPMTLAIVDGMQLQTGSAKYTIPTVNIRESFRAEEKNLFQDPDGNELIMIRGECYPILRLHEYFKVKSETEELTEGIMIMVEQDQKAICLFADKLLGEQQVVVKPLPNYLVRFPVKAKGIGGCTILGNGEISLILDIAGMINGTLQGGSDNVKSVG</sequence>
<keyword evidence="8" id="KW-0808">Transferase</keyword>
<feature type="modified residue" description="Phosphohistidine" evidence="14">
    <location>
        <position position="51"/>
    </location>
</feature>
<dbReference type="SMART" id="SM00260">
    <property type="entry name" value="CheW"/>
    <property type="match status" value="1"/>
</dbReference>
<feature type="domain" description="HPt" evidence="18">
    <location>
        <begin position="3"/>
        <end position="110"/>
    </location>
</feature>
<evidence type="ECO:0000313" key="19">
    <source>
        <dbReference type="EMBL" id="SFI10510.1"/>
    </source>
</evidence>
<dbReference type="EC" id="2.7.13.3" evidence="3"/>
<dbReference type="PANTHER" id="PTHR43395">
    <property type="entry name" value="SENSOR HISTIDINE KINASE CHEA"/>
    <property type="match status" value="1"/>
</dbReference>
<dbReference type="SMART" id="SM00387">
    <property type="entry name" value="HATPase_c"/>
    <property type="match status" value="1"/>
</dbReference>
<dbReference type="GO" id="GO:0000155">
    <property type="term" value="F:phosphorelay sensor kinase activity"/>
    <property type="evidence" value="ECO:0007669"/>
    <property type="project" value="InterPro"/>
</dbReference>
<comment type="subcellular location">
    <subcellularLocation>
        <location evidence="2">Cytoplasm</location>
    </subcellularLocation>
</comment>
<dbReference type="SUPFAM" id="SSF50341">
    <property type="entry name" value="CheW-like"/>
    <property type="match status" value="1"/>
</dbReference>
<evidence type="ECO:0000313" key="20">
    <source>
        <dbReference type="Proteomes" id="UP000199287"/>
    </source>
</evidence>
<dbReference type="InterPro" id="IPR036890">
    <property type="entry name" value="HATPase_C_sf"/>
</dbReference>
<keyword evidence="6" id="KW-0145">Chemotaxis</keyword>
<dbReference type="EMBL" id="FOQA01000006">
    <property type="protein sequence ID" value="SFI10510.1"/>
    <property type="molecule type" value="Genomic_DNA"/>
</dbReference>
<dbReference type="Pfam" id="PF02518">
    <property type="entry name" value="HATPase_c"/>
    <property type="match status" value="1"/>
</dbReference>
<dbReference type="Proteomes" id="UP000199287">
    <property type="component" value="Unassembled WGS sequence"/>
</dbReference>
<dbReference type="SUPFAM" id="SSF55052">
    <property type="entry name" value="CheY-binding domain of CheA"/>
    <property type="match status" value="1"/>
</dbReference>
<dbReference type="CDD" id="cd16916">
    <property type="entry name" value="HATPase_CheA-like"/>
    <property type="match status" value="1"/>
</dbReference>
<dbReference type="AlphaFoldDB" id="A0A1I3FH20"/>
<dbReference type="PROSITE" id="PS50851">
    <property type="entry name" value="CHEW"/>
    <property type="match status" value="1"/>
</dbReference>
<protein>
    <recommendedName>
        <fullName evidence="4">Chemotaxis protein CheA</fullName>
        <ecNumber evidence="3">2.7.13.3</ecNumber>
    </recommendedName>
</protein>
<keyword evidence="9" id="KW-0547">Nucleotide-binding</keyword>
<dbReference type="SUPFAM" id="SSF47226">
    <property type="entry name" value="Histidine-containing phosphotransfer domain, HPT domain"/>
    <property type="match status" value="1"/>
</dbReference>
<dbReference type="SMART" id="SM01231">
    <property type="entry name" value="H-kinase_dim"/>
    <property type="match status" value="1"/>
</dbReference>
<dbReference type="InterPro" id="IPR008207">
    <property type="entry name" value="Sig_transdc_His_kin_Hpt_dom"/>
</dbReference>
<accession>A0A1I3FH20</accession>
<dbReference type="InterPro" id="IPR037006">
    <property type="entry name" value="CheA-like_homodim_sf"/>
</dbReference>
<evidence type="ECO:0000256" key="13">
    <source>
        <dbReference type="ARBA" id="ARBA00035100"/>
    </source>
</evidence>
<dbReference type="InterPro" id="IPR037052">
    <property type="entry name" value="CheA-like_P2_sf"/>
</dbReference>
<evidence type="ECO:0000256" key="3">
    <source>
        <dbReference type="ARBA" id="ARBA00012438"/>
    </source>
</evidence>
<evidence type="ECO:0000256" key="7">
    <source>
        <dbReference type="ARBA" id="ARBA00022553"/>
    </source>
</evidence>
<dbReference type="GO" id="GO:0005524">
    <property type="term" value="F:ATP binding"/>
    <property type="evidence" value="ECO:0007669"/>
    <property type="project" value="UniProtKB-KW"/>
</dbReference>
<organism evidence="19 20">
    <name type="scientific">Tindallia magadiensis</name>
    <dbReference type="NCBI Taxonomy" id="69895"/>
    <lineage>
        <taxon>Bacteria</taxon>
        <taxon>Bacillati</taxon>
        <taxon>Bacillota</taxon>
        <taxon>Clostridia</taxon>
        <taxon>Peptostreptococcales</taxon>
        <taxon>Tindalliaceae</taxon>
        <taxon>Tindallia</taxon>
    </lineage>
</organism>
<name>A0A1I3FH20_9FIRM</name>
<dbReference type="InterPro" id="IPR005467">
    <property type="entry name" value="His_kinase_dom"/>
</dbReference>
<evidence type="ECO:0000256" key="1">
    <source>
        <dbReference type="ARBA" id="ARBA00000085"/>
    </source>
</evidence>
<evidence type="ECO:0000256" key="9">
    <source>
        <dbReference type="ARBA" id="ARBA00022741"/>
    </source>
</evidence>
<dbReference type="InterPro" id="IPR004105">
    <property type="entry name" value="CheA-like_dim"/>
</dbReference>
<dbReference type="PROSITE" id="PS50894">
    <property type="entry name" value="HPT"/>
    <property type="match status" value="1"/>
</dbReference>
<comment type="catalytic activity">
    <reaction evidence="1">
        <text>ATP + protein L-histidine = ADP + protein N-phospho-L-histidine.</text>
        <dbReference type="EC" id="2.7.13.3"/>
    </reaction>
</comment>
<dbReference type="InterPro" id="IPR036641">
    <property type="entry name" value="HPT_dom_sf"/>
</dbReference>
<evidence type="ECO:0000256" key="8">
    <source>
        <dbReference type="ARBA" id="ARBA00022679"/>
    </source>
</evidence>
<feature type="compositionally biased region" description="Basic and acidic residues" evidence="15">
    <location>
        <begin position="275"/>
        <end position="289"/>
    </location>
</feature>
<dbReference type="Pfam" id="PF02895">
    <property type="entry name" value="H-kinase_dim"/>
    <property type="match status" value="1"/>
</dbReference>